<sequence>MAHRRISSSEKGKGIDLGSHQPLRAARVKAPEPDNSELLRKHSLTLIGRVTNKSIQKVWSLIPFFTDHWKTEFKPVGSDLGNGLFQFQFELESDLLAVLEQRPYHYARWMIILQRWEPTVSPSFPSLIPFWIKVQGLPVHLWTEETIKCIGQDIGIYEKAEITTLNARMRVHINGLLPLIKESVVEFPNGDEVYTTLVYERLDKHCTKCLRLDHEIKECLVARAEAKALKAVQEEANDSANITSSQGAGSIKGKQTNSGSVSELRARDGQNRSNEAFHFSASNNERLRESRPPKEARESSQHRAYKSQSMSWQERSSHRRSYQARERTRQDYERPSRPLREQFNHRYPPGPPGRSYYREVPKRITETRFSDSSASKTNHINPSGGTPQADVHPPIPQEAFNEAMGELRNVMLQYTKTADPTESEARKERMRQAEEQGDMEETAVQMVRASLTPQLETQHTLQNTTTPERIPVSQRLSGFGLIQTGGKDRVISASSTHERVPAILRLGSPPNPLMAMQNDLGSTHNMSNEERLPAILRLGPLPPPPGAETEAPNDVRRKPGRPPGKKKTTENQTRGVEEAPKKRRVTQQKPSPVRRKGSTMTAATGKKKTKAGPSRGGERASSTTSSENRPICNMIPATARKRMDFRIHSTPGP</sequence>
<organism evidence="3 4">
    <name type="scientific">Brassica campestris</name>
    <name type="common">Field mustard</name>
    <dbReference type="NCBI Taxonomy" id="3711"/>
    <lineage>
        <taxon>Eukaryota</taxon>
        <taxon>Viridiplantae</taxon>
        <taxon>Streptophyta</taxon>
        <taxon>Embryophyta</taxon>
        <taxon>Tracheophyta</taxon>
        <taxon>Spermatophyta</taxon>
        <taxon>Magnoliopsida</taxon>
        <taxon>eudicotyledons</taxon>
        <taxon>Gunneridae</taxon>
        <taxon>Pentapetalae</taxon>
        <taxon>rosids</taxon>
        <taxon>malvids</taxon>
        <taxon>Brassicales</taxon>
        <taxon>Brassicaceae</taxon>
        <taxon>Brassiceae</taxon>
        <taxon>Brassica</taxon>
    </lineage>
</organism>
<feature type="compositionally biased region" description="Basic residues" evidence="1">
    <location>
        <begin position="581"/>
        <end position="597"/>
    </location>
</feature>
<dbReference type="EMBL" id="CM010628">
    <property type="protein sequence ID" value="RID78731.1"/>
    <property type="molecule type" value="Genomic_DNA"/>
</dbReference>
<feature type="domain" description="DUF4283" evidence="2">
    <location>
        <begin position="41"/>
        <end position="122"/>
    </location>
</feature>
<evidence type="ECO:0000313" key="4">
    <source>
        <dbReference type="Proteomes" id="UP000264353"/>
    </source>
</evidence>
<dbReference type="PANTHER" id="PTHR31286:SF163">
    <property type="entry name" value="ZINC KNUCKLE CX2CX4HX4C DOMAIN-CONTAINING PROTEIN"/>
    <property type="match status" value="1"/>
</dbReference>
<evidence type="ECO:0000259" key="2">
    <source>
        <dbReference type="Pfam" id="PF14111"/>
    </source>
</evidence>
<dbReference type="AlphaFoldDB" id="A0A398AM65"/>
<feature type="compositionally biased region" description="Basic and acidic residues" evidence="1">
    <location>
        <begin position="356"/>
        <end position="369"/>
    </location>
</feature>
<feature type="region of interest" description="Disordered" evidence="1">
    <location>
        <begin position="536"/>
        <end position="653"/>
    </location>
</feature>
<dbReference type="InterPro" id="IPR025558">
    <property type="entry name" value="DUF4283"/>
</dbReference>
<feature type="compositionally biased region" description="Basic and acidic residues" evidence="1">
    <location>
        <begin position="323"/>
        <end position="344"/>
    </location>
</feature>
<evidence type="ECO:0000256" key="1">
    <source>
        <dbReference type="SAM" id="MobiDB-lite"/>
    </source>
</evidence>
<accession>A0A398AM65</accession>
<feature type="region of interest" description="Disordered" evidence="1">
    <location>
        <begin position="233"/>
        <end position="392"/>
    </location>
</feature>
<name>A0A398AM65_BRACM</name>
<evidence type="ECO:0000313" key="3">
    <source>
        <dbReference type="EMBL" id="RID78731.1"/>
    </source>
</evidence>
<gene>
    <name evidence="3" type="ORF">BRARA_A01526</name>
</gene>
<feature type="compositionally biased region" description="Polar residues" evidence="1">
    <location>
        <begin position="238"/>
        <end position="261"/>
    </location>
</feature>
<feature type="compositionally biased region" description="Basic and acidic residues" evidence="1">
    <location>
        <begin position="285"/>
        <end position="301"/>
    </location>
</feature>
<dbReference type="Proteomes" id="UP000264353">
    <property type="component" value="Chromosome A1"/>
</dbReference>
<feature type="compositionally biased region" description="Polar residues" evidence="1">
    <location>
        <begin position="370"/>
        <end position="386"/>
    </location>
</feature>
<dbReference type="PANTHER" id="PTHR31286">
    <property type="entry name" value="GLYCINE-RICH CELL WALL STRUCTURAL PROTEIN 1.8-LIKE"/>
    <property type="match status" value="1"/>
</dbReference>
<dbReference type="InterPro" id="IPR040256">
    <property type="entry name" value="At4g02000-like"/>
</dbReference>
<dbReference type="Pfam" id="PF14111">
    <property type="entry name" value="DUF4283"/>
    <property type="match status" value="1"/>
</dbReference>
<protein>
    <recommendedName>
        <fullName evidence="2">DUF4283 domain-containing protein</fullName>
    </recommendedName>
</protein>
<reference evidence="3 4" key="1">
    <citation type="submission" date="2018-06" db="EMBL/GenBank/DDBJ databases">
        <title>WGS assembly of Brassica rapa FPsc.</title>
        <authorList>
            <person name="Bowman J."/>
            <person name="Kohchi T."/>
            <person name="Yamato K."/>
            <person name="Jenkins J."/>
            <person name="Shu S."/>
            <person name="Ishizaki K."/>
            <person name="Yamaoka S."/>
            <person name="Nishihama R."/>
            <person name="Nakamura Y."/>
            <person name="Berger F."/>
            <person name="Adam C."/>
            <person name="Aki S."/>
            <person name="Althoff F."/>
            <person name="Araki T."/>
            <person name="Arteaga-Vazquez M."/>
            <person name="Balasubrmanian S."/>
            <person name="Bauer D."/>
            <person name="Boehm C."/>
            <person name="Briginshaw L."/>
            <person name="Caballero-Perez J."/>
            <person name="Catarino B."/>
            <person name="Chen F."/>
            <person name="Chiyoda S."/>
            <person name="Chovatia M."/>
            <person name="Davies K."/>
            <person name="Delmans M."/>
            <person name="Demura T."/>
            <person name="Dierschke T."/>
            <person name="Dolan L."/>
            <person name="Dorantes-Acosta A."/>
            <person name="Eklund D."/>
            <person name="Florent S."/>
            <person name="Flores-Sandoval E."/>
            <person name="Fujiyama A."/>
            <person name="Fukuzawa H."/>
            <person name="Galik B."/>
            <person name="Grimanelli D."/>
            <person name="Grimwood J."/>
            <person name="Grossniklaus U."/>
            <person name="Hamada T."/>
            <person name="Haseloff J."/>
            <person name="Hetherington A."/>
            <person name="Higo A."/>
            <person name="Hirakawa Y."/>
            <person name="Hundley H."/>
            <person name="Ikeda Y."/>
            <person name="Inoue K."/>
            <person name="Inoue S."/>
            <person name="Ishida S."/>
            <person name="Jia Q."/>
            <person name="Kakita M."/>
            <person name="Kanazawa T."/>
            <person name="Kawai Y."/>
            <person name="Kawashima T."/>
            <person name="Kennedy M."/>
            <person name="Kinose K."/>
            <person name="Kinoshita T."/>
            <person name="Kohara Y."/>
            <person name="Koide E."/>
            <person name="Komatsu K."/>
            <person name="Kopischke S."/>
            <person name="Kubo M."/>
            <person name="Kyozuka J."/>
            <person name="Lagercrantz U."/>
            <person name="Lin S."/>
            <person name="Lindquist E."/>
            <person name="Lipzen A."/>
            <person name="Lu C."/>
            <person name="Luna E."/>
            <person name="Martienssen R."/>
            <person name="Minamino N."/>
            <person name="Mizutani M."/>
            <person name="Mizutani M."/>
            <person name="Mochizuki N."/>
            <person name="Monte I."/>
            <person name="Mosher R."/>
            <person name="Nagasaki H."/>
            <person name="Nakagami H."/>
            <person name="Naramoto S."/>
            <person name="Nishitani K."/>
            <person name="Ohtani M."/>
            <person name="Okamoto T."/>
            <person name="Okumura M."/>
            <person name="Phillips J."/>
            <person name="Pollak B."/>
            <person name="Reinders A."/>
            <person name="Roevekamp M."/>
            <person name="Sano R."/>
            <person name="Sawa S."/>
            <person name="Schmid M."/>
            <person name="Shirakawa M."/>
            <person name="Solano R."/>
            <person name="Spunde A."/>
            <person name="Suetsugu N."/>
            <person name="Sugano S."/>
            <person name="Sugiyama A."/>
            <person name="Sun R."/>
            <person name="Suzuki Y."/>
            <person name="Takenaka M."/>
            <person name="Takezawa D."/>
            <person name="Tomogane H."/>
            <person name="Tsuzuki M."/>
            <person name="Ueda T."/>
            <person name="Umeda M."/>
            <person name="Ward J."/>
            <person name="Watanabe Y."/>
            <person name="Yazaki K."/>
            <person name="Yokoyama R."/>
            <person name="Yoshitake Y."/>
            <person name="Yotsui I."/>
            <person name="Zachgo S."/>
            <person name="Schmutz J."/>
        </authorList>
    </citation>
    <scope>NUCLEOTIDE SEQUENCE [LARGE SCALE GENOMIC DNA]</scope>
    <source>
        <strain evidence="4">cv. B-3</strain>
    </source>
</reference>
<proteinExistence type="predicted"/>